<organism evidence="1 2">
    <name type="scientific">Desmophyllum pertusum</name>
    <dbReference type="NCBI Taxonomy" id="174260"/>
    <lineage>
        <taxon>Eukaryota</taxon>
        <taxon>Metazoa</taxon>
        <taxon>Cnidaria</taxon>
        <taxon>Anthozoa</taxon>
        <taxon>Hexacorallia</taxon>
        <taxon>Scleractinia</taxon>
        <taxon>Caryophylliina</taxon>
        <taxon>Caryophylliidae</taxon>
        <taxon>Desmophyllum</taxon>
    </lineage>
</organism>
<keyword evidence="2" id="KW-1185">Reference proteome</keyword>
<evidence type="ECO:0000313" key="2">
    <source>
        <dbReference type="Proteomes" id="UP001163046"/>
    </source>
</evidence>
<name>A0A9X0CG71_9CNID</name>
<comment type="caution">
    <text evidence="1">The sequence shown here is derived from an EMBL/GenBank/DDBJ whole genome shotgun (WGS) entry which is preliminary data.</text>
</comment>
<evidence type="ECO:0000313" key="1">
    <source>
        <dbReference type="EMBL" id="KAJ7333131.1"/>
    </source>
</evidence>
<sequence length="109" mass="12901">MRVKGQSFLEREGEEMKIGRWTDLETVILLEATENLIGDIKDLTVPKTDELEQLVTLYNDVLYFAKSHGCMCNRKEKDQIRTIDKSLLPWLQLLSVYDEIYGFYRVYEF</sequence>
<dbReference type="Proteomes" id="UP001163046">
    <property type="component" value="Unassembled WGS sequence"/>
</dbReference>
<dbReference type="EMBL" id="MU827787">
    <property type="protein sequence ID" value="KAJ7333131.1"/>
    <property type="molecule type" value="Genomic_DNA"/>
</dbReference>
<dbReference type="AlphaFoldDB" id="A0A9X0CG71"/>
<reference evidence="1" key="1">
    <citation type="submission" date="2023-01" db="EMBL/GenBank/DDBJ databases">
        <title>Genome assembly of the deep-sea coral Lophelia pertusa.</title>
        <authorList>
            <person name="Herrera S."/>
            <person name="Cordes E."/>
        </authorList>
    </citation>
    <scope>NUCLEOTIDE SEQUENCE</scope>
    <source>
        <strain evidence="1">USNM1676648</strain>
        <tissue evidence="1">Polyp</tissue>
    </source>
</reference>
<protein>
    <submittedName>
        <fullName evidence="1">Uncharacterized protein</fullName>
    </submittedName>
</protein>
<accession>A0A9X0CG71</accession>
<proteinExistence type="predicted"/>
<gene>
    <name evidence="1" type="ORF">OS493_018307</name>
</gene>